<feature type="transmembrane region" description="Helical" evidence="1">
    <location>
        <begin position="347"/>
        <end position="370"/>
    </location>
</feature>
<organism evidence="2 3">
    <name type="scientific">Oleidesulfovibrio alaskensis (strain ATCC BAA-1058 / DSM 17464 / G20)</name>
    <name type="common">Desulfovibrio alaskensis</name>
    <dbReference type="NCBI Taxonomy" id="207559"/>
    <lineage>
        <taxon>Bacteria</taxon>
        <taxon>Pseudomonadati</taxon>
        <taxon>Thermodesulfobacteriota</taxon>
        <taxon>Desulfovibrionia</taxon>
        <taxon>Desulfovibrionales</taxon>
        <taxon>Desulfovibrionaceae</taxon>
        <taxon>Oleidesulfovibrio</taxon>
    </lineage>
</organism>
<keyword evidence="1" id="KW-0472">Membrane</keyword>
<keyword evidence="1" id="KW-1133">Transmembrane helix</keyword>
<reference evidence="2 3" key="1">
    <citation type="journal article" date="2011" name="J. Bacteriol.">
        <title>Complete genome sequence and updated annotation of Desulfovibrio alaskensis G20.</title>
        <authorList>
            <person name="Hauser L.J."/>
            <person name="Land M.L."/>
            <person name="Brown S.D."/>
            <person name="Larimer F."/>
            <person name="Keller K.L."/>
            <person name="Rapp-Giles B.J."/>
            <person name="Price M.N."/>
            <person name="Lin M."/>
            <person name="Bruce D.C."/>
            <person name="Detter J.C."/>
            <person name="Tapia R."/>
            <person name="Han C.S."/>
            <person name="Goodwin L.A."/>
            <person name="Cheng J.F."/>
            <person name="Pitluck S."/>
            <person name="Copeland A."/>
            <person name="Lucas S."/>
            <person name="Nolan M."/>
            <person name="Lapidus A.L."/>
            <person name="Palumbo A.V."/>
            <person name="Wall J.D."/>
        </authorList>
    </citation>
    <scope>NUCLEOTIDE SEQUENCE [LARGE SCALE GENOMIC DNA]</scope>
    <source>
        <strain evidence="3">ATCC BAA 1058 / DSM 17464 / G20</strain>
    </source>
</reference>
<dbReference type="eggNOG" id="COG5438">
    <property type="taxonomic scope" value="Bacteria"/>
</dbReference>
<dbReference type="AlphaFoldDB" id="Q312X8"/>
<dbReference type="EMBL" id="CP000112">
    <property type="protein sequence ID" value="ABB38018.1"/>
    <property type="molecule type" value="Genomic_DNA"/>
</dbReference>
<dbReference type="InterPro" id="IPR012507">
    <property type="entry name" value="YibE_F"/>
</dbReference>
<dbReference type="PANTHER" id="PTHR41771:SF1">
    <property type="entry name" value="MEMBRANE PROTEIN"/>
    <property type="match status" value="1"/>
</dbReference>
<keyword evidence="1" id="KW-0812">Transmembrane</keyword>
<protein>
    <submittedName>
        <fullName evidence="2">YibE/F family protein</fullName>
    </submittedName>
</protein>
<dbReference type="PANTHER" id="PTHR41771">
    <property type="entry name" value="MEMBRANE PROTEIN-RELATED"/>
    <property type="match status" value="1"/>
</dbReference>
<sequence>MRSRLDGAMVLLFAVLSCVLWMLPTGFDARMDTSAIRCRGRVLSQDSGGLQQHTLIKVGYQALEVEALDGPYGGQRFTVLNQLQGRMDLDKVFSAGDTALLVITHRKDGSVDTVVAQDHYRLGLQGALLCVFGLLLLAFGGWTGAKALLSFVFTGLVLWKLFVPLLLKGVAPVPLAFGVVAVLTAVIVFLVAGISRLGVTAFLGAMLGVGASSLLAVWAAGALKLHGAVMPFAETMLYAGYAHLDITGIYVGAVFVAASGAVMDLAMDVAASQHEVVSRHPSISTAEAFISGIRVGRAVVGTMTTTLLLAYSGGFVTLLMAFMAQGVPLANMFNMIYVSAEVVKTLVGSLGLVLVAPFTALAGALIYTRVPVRSAVCSRKAAVVPVPPAPLQPHS</sequence>
<feature type="transmembrane region" description="Helical" evidence="1">
    <location>
        <begin position="147"/>
        <end position="167"/>
    </location>
</feature>
<feature type="transmembrane region" description="Helical" evidence="1">
    <location>
        <begin position="241"/>
        <end position="263"/>
    </location>
</feature>
<evidence type="ECO:0000313" key="2">
    <source>
        <dbReference type="EMBL" id="ABB38018.1"/>
    </source>
</evidence>
<dbReference type="Proteomes" id="UP000002710">
    <property type="component" value="Chromosome"/>
</dbReference>
<feature type="transmembrane region" description="Helical" evidence="1">
    <location>
        <begin position="201"/>
        <end position="221"/>
    </location>
</feature>
<evidence type="ECO:0000313" key="3">
    <source>
        <dbReference type="Proteomes" id="UP000002710"/>
    </source>
</evidence>
<dbReference type="KEGG" id="dde:Dde_1217"/>
<gene>
    <name evidence="2" type="ordered locus">Dde_1217</name>
</gene>
<dbReference type="Pfam" id="PF07907">
    <property type="entry name" value="YibE_F"/>
    <property type="match status" value="1"/>
</dbReference>
<feature type="transmembrane region" description="Helical" evidence="1">
    <location>
        <begin position="122"/>
        <end position="140"/>
    </location>
</feature>
<feature type="transmembrane region" description="Helical" evidence="1">
    <location>
        <begin position="173"/>
        <end position="194"/>
    </location>
</feature>
<proteinExistence type="predicted"/>
<feature type="transmembrane region" description="Helical" evidence="1">
    <location>
        <begin position="307"/>
        <end position="327"/>
    </location>
</feature>
<dbReference type="RefSeq" id="WP_011367234.1">
    <property type="nucleotide sequence ID" value="NC_007519.1"/>
</dbReference>
<evidence type="ECO:0000256" key="1">
    <source>
        <dbReference type="SAM" id="Phobius"/>
    </source>
</evidence>
<accession>Q312X8</accession>
<dbReference type="HOGENOM" id="CLU_028166_4_0_7"/>
<dbReference type="PROSITE" id="PS51257">
    <property type="entry name" value="PROKAR_LIPOPROTEIN"/>
    <property type="match status" value="1"/>
</dbReference>
<keyword evidence="3" id="KW-1185">Reference proteome</keyword>
<name>Q312X8_OLEA2</name>